<evidence type="ECO:0000256" key="2">
    <source>
        <dbReference type="ARBA" id="ARBA00023136"/>
    </source>
</evidence>
<feature type="domain" description="Bacterial surface antigen (D15)" evidence="3">
    <location>
        <begin position="194"/>
        <end position="370"/>
    </location>
</feature>
<dbReference type="RefSeq" id="WP_182463284.1">
    <property type="nucleotide sequence ID" value="NZ_CP059732.1"/>
</dbReference>
<dbReference type="Proteomes" id="UP000515369">
    <property type="component" value="Chromosome"/>
</dbReference>
<evidence type="ECO:0000259" key="3">
    <source>
        <dbReference type="Pfam" id="PF01103"/>
    </source>
</evidence>
<evidence type="ECO:0000256" key="1">
    <source>
        <dbReference type="ARBA" id="ARBA00004370"/>
    </source>
</evidence>
<dbReference type="InterPro" id="IPR000184">
    <property type="entry name" value="Bac_surfAg_D15"/>
</dbReference>
<dbReference type="Pfam" id="PF01103">
    <property type="entry name" value="Omp85"/>
    <property type="match status" value="1"/>
</dbReference>
<dbReference type="GO" id="GO:0019867">
    <property type="term" value="C:outer membrane"/>
    <property type="evidence" value="ECO:0007669"/>
    <property type="project" value="InterPro"/>
</dbReference>
<dbReference type="EMBL" id="CP059732">
    <property type="protein sequence ID" value="QMW05911.1"/>
    <property type="molecule type" value="Genomic_DNA"/>
</dbReference>
<gene>
    <name evidence="4" type="ORF">H3H32_13940</name>
</gene>
<comment type="subcellular location">
    <subcellularLocation>
        <location evidence="1">Membrane</location>
    </subcellularLocation>
</comment>
<keyword evidence="2" id="KW-0472">Membrane</keyword>
<sequence length="370" mass="41404">MRYYLGWVGLLFLPILGLGRSMSHPPGVAMPLADTAKEAHHRFQLIPLPVIFYTPETKIAYGLLGVCLFKTDSTARTSNVDFAIIHTQNAQTVIEPTYTIFTKGEKYLIRGMLLFTKFPELYYGIGPGTTDDEEELISYKSLRAYNRFLRRVKPGWFVGVQQQYFKTFDISRSSDRQLPAQTLIGSLGSVVNGLGVASLVDTRDNIYSPVRGWYADVSFMEYGKLLGSEFGFTNFLFDIRHYRSLTPNTVLAGQFYLNLNLGEVPFKQAATLGGSSLLRGYYNGRYRDNNAVIMQAELRQHLFGRIGGVVFAGVGDVAHKPSEFEVGDLKPTGGAGLRYLISRKEHLNVRFDAAVGNHTHGFYVNISEAF</sequence>
<accession>A0A7G5H469</accession>
<organism evidence="4 5">
    <name type="scientific">Spirosoma foliorum</name>
    <dbReference type="NCBI Taxonomy" id="2710596"/>
    <lineage>
        <taxon>Bacteria</taxon>
        <taxon>Pseudomonadati</taxon>
        <taxon>Bacteroidota</taxon>
        <taxon>Cytophagia</taxon>
        <taxon>Cytophagales</taxon>
        <taxon>Cytophagaceae</taxon>
        <taxon>Spirosoma</taxon>
    </lineage>
</organism>
<evidence type="ECO:0000313" key="4">
    <source>
        <dbReference type="EMBL" id="QMW05911.1"/>
    </source>
</evidence>
<keyword evidence="5" id="KW-1185">Reference proteome</keyword>
<protein>
    <submittedName>
        <fullName evidence="4">BamA/TamA family outer membrane protein</fullName>
    </submittedName>
</protein>
<proteinExistence type="predicted"/>
<dbReference type="AlphaFoldDB" id="A0A7G5H469"/>
<name>A0A7G5H469_9BACT</name>
<reference evidence="4 5" key="1">
    <citation type="submission" date="2020-07" db="EMBL/GenBank/DDBJ databases">
        <title>Spirosoma foliorum sp. nov., isolated from the leaves on the Nejang mountain Korea, Republic of.</title>
        <authorList>
            <person name="Ho H."/>
            <person name="Lee Y.-J."/>
            <person name="Nurcahyanto D.-A."/>
            <person name="Kim S.-G."/>
        </authorList>
    </citation>
    <scope>NUCLEOTIDE SEQUENCE [LARGE SCALE GENOMIC DNA]</scope>
    <source>
        <strain evidence="4 5">PL0136</strain>
    </source>
</reference>
<dbReference type="Gene3D" id="2.40.160.50">
    <property type="entry name" value="membrane protein fhac: a member of the omp85/tpsb transporter family"/>
    <property type="match status" value="1"/>
</dbReference>
<evidence type="ECO:0000313" key="5">
    <source>
        <dbReference type="Proteomes" id="UP000515369"/>
    </source>
</evidence>
<dbReference type="KEGG" id="sfol:H3H32_13940"/>